<protein>
    <submittedName>
        <fullName evidence="1">Uncharacterized protein</fullName>
    </submittedName>
</protein>
<organism evidence="1 2">
    <name type="scientific">Thalassoglobus neptunius</name>
    <dbReference type="NCBI Taxonomy" id="1938619"/>
    <lineage>
        <taxon>Bacteria</taxon>
        <taxon>Pseudomonadati</taxon>
        <taxon>Planctomycetota</taxon>
        <taxon>Planctomycetia</taxon>
        <taxon>Planctomycetales</taxon>
        <taxon>Planctomycetaceae</taxon>
        <taxon>Thalassoglobus</taxon>
    </lineage>
</organism>
<name>A0A5C5WM16_9PLAN</name>
<dbReference type="AlphaFoldDB" id="A0A5C5WM16"/>
<accession>A0A5C5WM16</accession>
<keyword evidence="2" id="KW-1185">Reference proteome</keyword>
<dbReference type="RefSeq" id="WP_146510854.1">
    <property type="nucleotide sequence ID" value="NZ_SIHI01000011.1"/>
</dbReference>
<sequence>MSFKYCEYSQEHVPYVQRFNKRLKDGGSTWEFYEDPTPSWLAKTGDGADHVWRELYVAVENGEEVRGAFCLKPQKFIVNGEETMLASWQGPVSEGIVDNKYNMLGFLMMRELERREPRLVAWGVSASLKELLDRLRWEAFGTPVVLDIVHPFRFLRQNAFLRTSRVKRAVCDLLAFTGAGFVGAKLAQLAWRIRGQYQRKRGFQVTTEPKFAEWADELWAEVRNNYQVIADRSAVSLNQLMPTGDWPNVTILRLAENENGKTVGWIAVRLQQLEDDKRFGNLKVGSLVDFLSLPGWEATVVEQAREHLRKQGADVIVGNLTHRDWIAACEACGFLSIADRRLLYVSPKLVKSVGSPIKEWGPETHLTLIDGDGPLGL</sequence>
<evidence type="ECO:0000313" key="2">
    <source>
        <dbReference type="Proteomes" id="UP000317243"/>
    </source>
</evidence>
<proteinExistence type="predicted"/>
<reference evidence="1 2" key="1">
    <citation type="submission" date="2019-02" db="EMBL/GenBank/DDBJ databases">
        <title>Deep-cultivation of Planctomycetes and their phenomic and genomic characterization uncovers novel biology.</title>
        <authorList>
            <person name="Wiegand S."/>
            <person name="Jogler M."/>
            <person name="Boedeker C."/>
            <person name="Pinto D."/>
            <person name="Vollmers J."/>
            <person name="Rivas-Marin E."/>
            <person name="Kohn T."/>
            <person name="Peeters S.H."/>
            <person name="Heuer A."/>
            <person name="Rast P."/>
            <person name="Oberbeckmann S."/>
            <person name="Bunk B."/>
            <person name="Jeske O."/>
            <person name="Meyerdierks A."/>
            <person name="Storesund J.E."/>
            <person name="Kallscheuer N."/>
            <person name="Luecker S."/>
            <person name="Lage O.M."/>
            <person name="Pohl T."/>
            <person name="Merkel B.J."/>
            <person name="Hornburger P."/>
            <person name="Mueller R.-W."/>
            <person name="Bruemmer F."/>
            <person name="Labrenz M."/>
            <person name="Spormann A.M."/>
            <person name="Op Den Camp H."/>
            <person name="Overmann J."/>
            <person name="Amann R."/>
            <person name="Jetten M.S.M."/>
            <person name="Mascher T."/>
            <person name="Medema M.H."/>
            <person name="Devos D.P."/>
            <person name="Kaster A.-K."/>
            <person name="Ovreas L."/>
            <person name="Rohde M."/>
            <person name="Galperin M.Y."/>
            <person name="Jogler C."/>
        </authorList>
    </citation>
    <scope>NUCLEOTIDE SEQUENCE [LARGE SCALE GENOMIC DNA]</scope>
    <source>
        <strain evidence="1 2">KOR42</strain>
    </source>
</reference>
<gene>
    <name evidence="1" type="ORF">KOR42_33940</name>
</gene>
<evidence type="ECO:0000313" key="1">
    <source>
        <dbReference type="EMBL" id="TWT51708.1"/>
    </source>
</evidence>
<dbReference type="EMBL" id="SIHI01000011">
    <property type="protein sequence ID" value="TWT51708.1"/>
    <property type="molecule type" value="Genomic_DNA"/>
</dbReference>
<comment type="caution">
    <text evidence="1">The sequence shown here is derived from an EMBL/GenBank/DDBJ whole genome shotgun (WGS) entry which is preliminary data.</text>
</comment>
<dbReference type="Proteomes" id="UP000317243">
    <property type="component" value="Unassembled WGS sequence"/>
</dbReference>
<dbReference type="OrthoDB" id="3078339at2"/>